<sequence length="307" mass="34320">MKNETNQKPSVLQSFYYTIANLTLEVQSDTGLDIDSFLPSFEDFRTDAALAGKPISRVLITKERFDKPPTGAKLLSDISIVWGNRFKFFEMPDEYVTTIMSAHSPGTWFMTSKKDFSQSIVHWVYDSVAPIEIISWLLMVTFAQSALLYKTILIHASVIEKGSEGFAFLGKSGTGKSTHSNLWKKYISGSKLLNDDNPAVKIENDGKVRIYGTPWSGKTPCYRNVGVDLRAIVRLKQAPFNKMSWHTGQFAFIALLPSCSALRWNQDLFSSMADLVEHIVTNVPIGELECLPTEEAAQLCASEIEKA</sequence>
<evidence type="ECO:0000313" key="2">
    <source>
        <dbReference type="Proteomes" id="UP001597418"/>
    </source>
</evidence>
<gene>
    <name evidence="1" type="ORF">ACFSQ6_07415</name>
</gene>
<reference evidence="2" key="1">
    <citation type="journal article" date="2019" name="Int. J. Syst. Evol. Microbiol.">
        <title>The Global Catalogue of Microorganisms (GCM) 10K type strain sequencing project: providing services to taxonomists for standard genome sequencing and annotation.</title>
        <authorList>
            <consortium name="The Broad Institute Genomics Platform"/>
            <consortium name="The Broad Institute Genome Sequencing Center for Infectious Disease"/>
            <person name="Wu L."/>
            <person name="Ma J."/>
        </authorList>
    </citation>
    <scope>NUCLEOTIDE SEQUENCE [LARGE SCALE GENOMIC DNA]</scope>
    <source>
        <strain evidence="2">KCTC 42247</strain>
    </source>
</reference>
<name>A0ABW5UBK7_9SPHI</name>
<keyword evidence="2" id="KW-1185">Reference proteome</keyword>
<evidence type="ECO:0000313" key="1">
    <source>
        <dbReference type="EMBL" id="MFD2743222.1"/>
    </source>
</evidence>
<dbReference type="InterPro" id="IPR027417">
    <property type="entry name" value="P-loop_NTPase"/>
</dbReference>
<proteinExistence type="predicted"/>
<dbReference type="Gene3D" id="3.40.50.300">
    <property type="entry name" value="P-loop containing nucleotide triphosphate hydrolases"/>
    <property type="match status" value="1"/>
</dbReference>
<comment type="caution">
    <text evidence="1">The sequence shown here is derived from an EMBL/GenBank/DDBJ whole genome shotgun (WGS) entry which is preliminary data.</text>
</comment>
<dbReference type="EMBL" id="JBHUMB010000006">
    <property type="protein sequence ID" value="MFD2743222.1"/>
    <property type="molecule type" value="Genomic_DNA"/>
</dbReference>
<organism evidence="1 2">
    <name type="scientific">Sphingobacterium populi</name>
    <dbReference type="NCBI Taxonomy" id="1812824"/>
    <lineage>
        <taxon>Bacteria</taxon>
        <taxon>Pseudomonadati</taxon>
        <taxon>Bacteroidota</taxon>
        <taxon>Sphingobacteriia</taxon>
        <taxon>Sphingobacteriales</taxon>
        <taxon>Sphingobacteriaceae</taxon>
        <taxon>Sphingobacterium</taxon>
    </lineage>
</organism>
<dbReference type="SUPFAM" id="SSF53795">
    <property type="entry name" value="PEP carboxykinase-like"/>
    <property type="match status" value="1"/>
</dbReference>
<protein>
    <recommendedName>
        <fullName evidence="3">Phosphoenolpyruvate carboxykinase</fullName>
    </recommendedName>
</protein>
<dbReference type="Proteomes" id="UP001597418">
    <property type="component" value="Unassembled WGS sequence"/>
</dbReference>
<dbReference type="RefSeq" id="WP_066756257.1">
    <property type="nucleotide sequence ID" value="NZ_JBHUMB010000006.1"/>
</dbReference>
<accession>A0ABW5UBK7</accession>
<evidence type="ECO:0008006" key="3">
    <source>
        <dbReference type="Google" id="ProtNLM"/>
    </source>
</evidence>